<dbReference type="Proteomes" id="UP000076154">
    <property type="component" value="Unassembled WGS sequence"/>
</dbReference>
<dbReference type="EMBL" id="LUEZ02000142">
    <property type="protein sequence ID" value="RDB15733.1"/>
    <property type="molecule type" value="Genomic_DNA"/>
</dbReference>
<gene>
    <name evidence="2" type="ORF">Hypma_003919</name>
</gene>
<keyword evidence="3" id="KW-1185">Reference proteome</keyword>
<feature type="compositionally biased region" description="Low complexity" evidence="1">
    <location>
        <begin position="123"/>
        <end position="134"/>
    </location>
</feature>
<feature type="compositionally biased region" description="Low complexity" evidence="1">
    <location>
        <begin position="13"/>
        <end position="48"/>
    </location>
</feature>
<evidence type="ECO:0000256" key="1">
    <source>
        <dbReference type="SAM" id="MobiDB-lite"/>
    </source>
</evidence>
<feature type="compositionally biased region" description="Pro residues" evidence="1">
    <location>
        <begin position="1"/>
        <end position="12"/>
    </location>
</feature>
<dbReference type="OrthoDB" id="429671at2759"/>
<comment type="caution">
    <text evidence="2">The sequence shown here is derived from an EMBL/GenBank/DDBJ whole genome shotgun (WGS) entry which is preliminary data.</text>
</comment>
<feature type="region of interest" description="Disordered" evidence="1">
    <location>
        <begin position="1"/>
        <end position="307"/>
    </location>
</feature>
<organism evidence="2 3">
    <name type="scientific">Hypsizygus marmoreus</name>
    <name type="common">White beech mushroom</name>
    <name type="synonym">Agaricus marmoreus</name>
    <dbReference type="NCBI Taxonomy" id="39966"/>
    <lineage>
        <taxon>Eukaryota</taxon>
        <taxon>Fungi</taxon>
        <taxon>Dikarya</taxon>
        <taxon>Basidiomycota</taxon>
        <taxon>Agaricomycotina</taxon>
        <taxon>Agaricomycetes</taxon>
        <taxon>Agaricomycetidae</taxon>
        <taxon>Agaricales</taxon>
        <taxon>Tricholomatineae</taxon>
        <taxon>Lyophyllaceae</taxon>
        <taxon>Hypsizygus</taxon>
    </lineage>
</organism>
<feature type="compositionally biased region" description="Low complexity" evidence="1">
    <location>
        <begin position="208"/>
        <end position="241"/>
    </location>
</feature>
<reference evidence="2" key="1">
    <citation type="submission" date="2018-04" db="EMBL/GenBank/DDBJ databases">
        <title>Whole genome sequencing of Hypsizygus marmoreus.</title>
        <authorList>
            <person name="Choi I.-G."/>
            <person name="Min B."/>
            <person name="Kim J.-G."/>
            <person name="Kim S."/>
            <person name="Oh Y.-L."/>
            <person name="Kong W.-S."/>
            <person name="Park H."/>
            <person name="Jeong J."/>
            <person name="Song E.-S."/>
        </authorList>
    </citation>
    <scope>NUCLEOTIDE SEQUENCE [LARGE SCALE GENOMIC DNA]</scope>
    <source>
        <strain evidence="2">51987-8</strain>
    </source>
</reference>
<feature type="compositionally biased region" description="Pro residues" evidence="1">
    <location>
        <begin position="292"/>
        <end position="306"/>
    </location>
</feature>
<dbReference type="InParanoid" id="A0A369J7P1"/>
<feature type="compositionally biased region" description="Pro residues" evidence="1">
    <location>
        <begin position="82"/>
        <end position="96"/>
    </location>
</feature>
<sequence length="438" mass="46322">MASQPQPGPSSPPYYHYTTHSQHPYQHQPQYPHQPYAQPQQYPSYPQQHPYPHPSPVRSPVVFQPAWHSQPPLSPLPKQLFMPPPVAEPVSTPPNVPYARTGTIPTTATARTASRPSTPPRYPSNTASSPTAPSRRSLGGWAIWSRRPEDPAHAPGIIIFPHAKPPQNVVEQALELRTPPPSPPPPPLQDNPVVSSDVLSPRTPAPSAPSSTVPSSSVTDVTDTLESPVSSSTSLSASVSVTGMPGKDIAKEAPASPVASIPLPPCAPEEHPESAIQPPPPGIAAQTQPDHISPPEPQATPLPPAPVKKSWASLLQTPTSPGSSTQKQRNALPTSSVVGISIPASSTTTPPPAPPTLAPETQRNPRTAHLLLPRNGFASVVKSSRRVHADTYSPHGADQLRQQCALPICAAGLLVYCPALLGKLSVSWSGWVLVAGDK</sequence>
<feature type="compositionally biased region" description="Low complexity" evidence="1">
    <location>
        <begin position="99"/>
        <end position="116"/>
    </location>
</feature>
<proteinExistence type="predicted"/>
<feature type="region of interest" description="Disordered" evidence="1">
    <location>
        <begin position="341"/>
        <end position="361"/>
    </location>
</feature>
<protein>
    <submittedName>
        <fullName evidence="2">Uncharacterized protein</fullName>
    </submittedName>
</protein>
<evidence type="ECO:0000313" key="3">
    <source>
        <dbReference type="Proteomes" id="UP000076154"/>
    </source>
</evidence>
<evidence type="ECO:0000313" key="2">
    <source>
        <dbReference type="EMBL" id="RDB15733.1"/>
    </source>
</evidence>
<accession>A0A369J7P1</accession>
<feature type="compositionally biased region" description="Pro residues" evidence="1">
    <location>
        <begin position="178"/>
        <end position="189"/>
    </location>
</feature>
<dbReference type="AlphaFoldDB" id="A0A369J7P1"/>
<name>A0A369J7P1_HYPMA</name>